<dbReference type="PROSITE" id="PS50005">
    <property type="entry name" value="TPR"/>
    <property type="match status" value="1"/>
</dbReference>
<evidence type="ECO:0000256" key="3">
    <source>
        <dbReference type="ARBA" id="ARBA00022771"/>
    </source>
</evidence>
<evidence type="ECO:0000256" key="4">
    <source>
        <dbReference type="ARBA" id="ARBA00022833"/>
    </source>
</evidence>
<dbReference type="PANTHER" id="PTHR23138">
    <property type="entry name" value="RAN BINDING PROTEIN"/>
    <property type="match status" value="1"/>
</dbReference>
<dbReference type="InterPro" id="IPR045255">
    <property type="entry name" value="RanBP1-like"/>
</dbReference>
<dbReference type="GO" id="GO:0005737">
    <property type="term" value="C:cytoplasm"/>
    <property type="evidence" value="ECO:0007669"/>
    <property type="project" value="TreeGrafter"/>
</dbReference>
<feature type="domain" description="RanBD1" evidence="8">
    <location>
        <begin position="2141"/>
        <end position="2273"/>
    </location>
</feature>
<keyword evidence="1" id="KW-0597">Phosphoprotein</keyword>
<proteinExistence type="predicted"/>
<dbReference type="PROSITE" id="PS50196">
    <property type="entry name" value="RANBD1"/>
    <property type="match status" value="5"/>
</dbReference>
<dbReference type="FunFam" id="1.25.40.10:FF:000582">
    <property type="entry name" value="E3 SUMO-protein ligase RanBP2"/>
    <property type="match status" value="1"/>
</dbReference>
<dbReference type="PANTHER" id="PTHR23138:SF87">
    <property type="entry name" value="E3 SUMO-PROTEIN LIGASE RANBP2"/>
    <property type="match status" value="1"/>
</dbReference>
<feature type="domain" description="RanBP2-type" evidence="9">
    <location>
        <begin position="1877"/>
        <end position="1906"/>
    </location>
</feature>
<dbReference type="InterPro" id="IPR019734">
    <property type="entry name" value="TPR_rpt"/>
</dbReference>
<dbReference type="PROSITE" id="PS01358">
    <property type="entry name" value="ZF_RANBP2_1"/>
    <property type="match status" value="3"/>
</dbReference>
<dbReference type="GO" id="GO:0005643">
    <property type="term" value="C:nuclear pore"/>
    <property type="evidence" value="ECO:0007669"/>
    <property type="project" value="TreeGrafter"/>
</dbReference>
<name>A0A7R9CKX7_TIMPO</name>
<evidence type="ECO:0000259" key="8">
    <source>
        <dbReference type="PROSITE" id="PS50196"/>
    </source>
</evidence>
<dbReference type="SUPFAM" id="SSF90209">
    <property type="entry name" value="Ran binding protein zinc finger-like"/>
    <property type="match status" value="1"/>
</dbReference>
<feature type="region of interest" description="Disordered" evidence="7">
    <location>
        <begin position="1169"/>
        <end position="1211"/>
    </location>
</feature>
<dbReference type="Pfam" id="PF00638">
    <property type="entry name" value="Ran_BP1"/>
    <property type="match status" value="5"/>
</dbReference>
<evidence type="ECO:0000256" key="5">
    <source>
        <dbReference type="PROSITE-ProRule" id="PRU00322"/>
    </source>
</evidence>
<dbReference type="PROSITE" id="PS50199">
    <property type="entry name" value="ZF_RANBP2_2"/>
    <property type="match status" value="2"/>
</dbReference>
<feature type="domain" description="RanBP2-type" evidence="9">
    <location>
        <begin position="1911"/>
        <end position="1940"/>
    </location>
</feature>
<feature type="region of interest" description="Disordered" evidence="7">
    <location>
        <begin position="2268"/>
        <end position="2295"/>
    </location>
</feature>
<dbReference type="GO" id="GO:0008270">
    <property type="term" value="F:zinc ion binding"/>
    <property type="evidence" value="ECO:0007669"/>
    <property type="project" value="UniProtKB-KW"/>
</dbReference>
<feature type="compositionally biased region" description="Polar residues" evidence="7">
    <location>
        <begin position="1253"/>
        <end position="1274"/>
    </location>
</feature>
<evidence type="ECO:0000256" key="6">
    <source>
        <dbReference type="PROSITE-ProRule" id="PRU00339"/>
    </source>
</evidence>
<feature type="compositionally biased region" description="Low complexity" evidence="7">
    <location>
        <begin position="1169"/>
        <end position="1205"/>
    </location>
</feature>
<dbReference type="SMART" id="SM00160">
    <property type="entry name" value="RanBD"/>
    <property type="match status" value="4"/>
</dbReference>
<dbReference type="EMBL" id="OD000615">
    <property type="protein sequence ID" value="CAD7398456.1"/>
    <property type="molecule type" value="Genomic_DNA"/>
</dbReference>
<feature type="repeat" description="TPR" evidence="6">
    <location>
        <begin position="60"/>
        <end position="93"/>
    </location>
</feature>
<keyword evidence="2" id="KW-0479">Metal-binding</keyword>
<dbReference type="Gene3D" id="4.10.1060.10">
    <property type="entry name" value="Zinc finger, RanBP2-type"/>
    <property type="match status" value="2"/>
</dbReference>
<feature type="compositionally biased region" description="Basic and acidic residues" evidence="7">
    <location>
        <begin position="2706"/>
        <end position="2720"/>
    </location>
</feature>
<feature type="compositionally biased region" description="Low complexity" evidence="7">
    <location>
        <begin position="2043"/>
        <end position="2063"/>
    </location>
</feature>
<feature type="domain" description="RanBD1" evidence="8">
    <location>
        <begin position="1290"/>
        <end position="1428"/>
    </location>
</feature>
<evidence type="ECO:0000256" key="2">
    <source>
        <dbReference type="ARBA" id="ARBA00022723"/>
    </source>
</evidence>
<accession>A0A7R9CKX7</accession>
<dbReference type="Gene3D" id="1.25.40.10">
    <property type="entry name" value="Tetratricopeptide repeat domain"/>
    <property type="match status" value="1"/>
</dbReference>
<dbReference type="SUPFAM" id="SSF50729">
    <property type="entry name" value="PH domain-like"/>
    <property type="match status" value="5"/>
</dbReference>
<feature type="region of interest" description="Disordered" evidence="7">
    <location>
        <begin position="2096"/>
        <end position="2134"/>
    </location>
</feature>
<keyword evidence="6" id="KW-0802">TPR repeat</keyword>
<feature type="compositionally biased region" description="Acidic residues" evidence="7">
    <location>
        <begin position="1277"/>
        <end position="1287"/>
    </location>
</feature>
<dbReference type="SUPFAM" id="SSF48452">
    <property type="entry name" value="TPR-like"/>
    <property type="match status" value="1"/>
</dbReference>
<dbReference type="InterPro" id="IPR000156">
    <property type="entry name" value="Ran_bind_dom"/>
</dbReference>
<dbReference type="InterPro" id="IPR001876">
    <property type="entry name" value="Znf_RanBP2"/>
</dbReference>
<feature type="domain" description="RanBD1" evidence="8">
    <location>
        <begin position="1676"/>
        <end position="1812"/>
    </location>
</feature>
<evidence type="ECO:0008006" key="11">
    <source>
        <dbReference type="Google" id="ProtNLM"/>
    </source>
</evidence>
<keyword evidence="4" id="KW-0862">Zinc</keyword>
<feature type="compositionally biased region" description="Basic and acidic residues" evidence="7">
    <location>
        <begin position="2280"/>
        <end position="2295"/>
    </location>
</feature>
<feature type="region of interest" description="Disordered" evidence="7">
    <location>
        <begin position="2696"/>
        <end position="2743"/>
    </location>
</feature>
<feature type="compositionally biased region" description="Acidic residues" evidence="7">
    <location>
        <begin position="2122"/>
        <end position="2134"/>
    </location>
</feature>
<dbReference type="InterPro" id="IPR011990">
    <property type="entry name" value="TPR-like_helical_dom_sf"/>
</dbReference>
<gene>
    <name evidence="10" type="ORF">TPSB3V08_LOCUS1702</name>
</gene>
<keyword evidence="3 5" id="KW-0863">Zinc-finger</keyword>
<evidence type="ECO:0000313" key="10">
    <source>
        <dbReference type="EMBL" id="CAD7398456.1"/>
    </source>
</evidence>
<dbReference type="Pfam" id="PF00641">
    <property type="entry name" value="Zn_ribbon_RanBP"/>
    <property type="match status" value="1"/>
</dbReference>
<dbReference type="Gene3D" id="2.30.29.30">
    <property type="entry name" value="Pleckstrin-homology domain (PH domain)/Phosphotyrosine-binding domain (PTB)"/>
    <property type="match status" value="5"/>
</dbReference>
<dbReference type="SMART" id="SM00547">
    <property type="entry name" value="ZnF_RBZ"/>
    <property type="match status" value="4"/>
</dbReference>
<organism evidence="10">
    <name type="scientific">Timema poppense</name>
    <name type="common">Walking stick</name>
    <dbReference type="NCBI Taxonomy" id="170557"/>
    <lineage>
        <taxon>Eukaryota</taxon>
        <taxon>Metazoa</taxon>
        <taxon>Ecdysozoa</taxon>
        <taxon>Arthropoda</taxon>
        <taxon>Hexapoda</taxon>
        <taxon>Insecta</taxon>
        <taxon>Pterygota</taxon>
        <taxon>Neoptera</taxon>
        <taxon>Polyneoptera</taxon>
        <taxon>Phasmatodea</taxon>
        <taxon>Timematodea</taxon>
        <taxon>Timematoidea</taxon>
        <taxon>Timematidae</taxon>
        <taxon>Timema</taxon>
    </lineage>
</organism>
<feature type="region of interest" description="Disordered" evidence="7">
    <location>
        <begin position="2043"/>
        <end position="2078"/>
    </location>
</feature>
<evidence type="ECO:0000259" key="9">
    <source>
        <dbReference type="PROSITE" id="PS50199"/>
    </source>
</evidence>
<dbReference type="InterPro" id="IPR036443">
    <property type="entry name" value="Znf_RanBP2_sf"/>
</dbReference>
<dbReference type="SMART" id="SM00028">
    <property type="entry name" value="TPR"/>
    <property type="match status" value="1"/>
</dbReference>
<dbReference type="FunFam" id="2.30.29.30:FF:000018">
    <property type="entry name" value="E3 SUMO-protein ligase RanBP2"/>
    <property type="match status" value="4"/>
</dbReference>
<protein>
    <recommendedName>
        <fullName evidence="11">E3 SUMO-protein ligase RanBP2</fullName>
    </recommendedName>
</protein>
<feature type="region of interest" description="Disordered" evidence="7">
    <location>
        <begin position="1536"/>
        <end position="1613"/>
    </location>
</feature>
<sequence>MFRTKEDVDRHVQEISRKSRNDKERYMRYYQVAKLYYNIKEWEIARRYVSNYLSVHEGSAEAHKLLGQVYDRQGQKKQALEQFKCSLELNAKQADLVLRVCELLVEVDDPTNADRARYWCERAEATHPHHPVVFKLKEHLLTASGKQDLTDLEGLIAGNKSNRSVRTAGDPEIVHRPTDVSLRIRLLKLYLDNNKVEDAYNHASEVEGRYLFKDESGWYTCLVQVCQEHIKSVTDNEVCGLLNMGTCGLDVVHGSLRTGVECVDWDISSLLRHMYYLFTDSSSSSIVYPAYESSNGSKDLKFYLMYVSVLERAVALCLQEHTTFACRSVSDSVQAFDLKFYLMYVSVLERVVALCLQEHTTFACRSVSDSVQALFRLDQMLEKACQFNPAPSERELYHEFLKHMRAQLCFHLAEFEQSNWKEAVRSAAPLLLHSLVAPVDTQALWLLNLAQGHKKAANRWRLEAAHRYSQAGHVLLGLSSDHHNHFLERVAQFCSFSWRERLYQRIFVSREHQHLMSTSQFVSHPQLADPPLRLPSLTELQPYDEQSQLLHPSSLHHLVWLGLQYLSPMRVSGGSMRSDFSCRVMEDLQLTCPNLNNCTTETLTKLDVDAFLYASAFCAGATLEEQLKAGLWGSDRPPTLPASITQQLCTGPQAKWWSAVYQIYMRQTSGDNVGELRLTIQRGLEVIRVNGNHGLDVRLLVLLARVFHYRANALSAQTEVVGEVPALEARAALYWNCCIPLLEKLQRNQAIRPPNTKLFDFQCKELTPAELSAVIEEGRLFLACQLMNSNKLEQACETFNQLKSPYASFYQASVYRRLADEELGNQSGEMITSEMRSRHIVMLTKARDALYLTLDRLRSPSMDQNHPLNAELTEHIDDVERRLNRIDPEMFNDVNLNDLDGLDAESLPSMASAGDNFHFHLPSSSMNLTPRVARNGVNPRSGFRPAHGHRLNNSNILRDLNATYRTEARPSPERLQHARESGAMATFLEQSKHTMDELKGIRDELRVIRDDQKGISLRMEALENVLHMDELKKEIQEIHKEMKNRRGTLSSQLNVELAQVYGEEGLSVFDEEDYGDDLVSGRPMGAAATYAAFRPTGYTPMLFPQGDPQPPPPLMPPFFPQVYQPYYNPTAAGLPFSEGQQLPDFRTPQFPPPMVAPPPVNVVITTSDTLPTSTPTNLPTLSVTIPPQHRQPLKQQQQQMQPSVPHNFQISMPPQAQLPQAAVLERDAAALSPVIPLSTQQLLSNVPLPRYSAVTSPATNKSVADTSTSRLSRPSASEDEGAEEDEHDPSFEPLIPLPAEVDLATGEEGETLLFEQRAKLFRYSLSLSQGGARFVDKEWKERGVGQIKILFNAVSGKSRVLMRREQVLKICANHLLQADMDLAPMKNRAWMWVANDFADEEVRLEKLCVRFKTADEAQNFKEAFDKAKIMSVNDTPTEITTTNATSIQATTANATPAQITTTNVTSTQATTTNVTSTQATTVNATPAQITSTNATPIQATAANATPAQIITTSTTSTQSTVTNVTSTQLTASNSTLTQSTTTTTPINTFSVGGLKFFSNPKTTQEPNPSPVKEVPSKSKEKPNPFAGFSFTSTPKKSESETPSKNAQEDQPLMFNTPVTATTFSTLAQQAKQPAFKKDDSFSGWQGTGTPVFGGATARTTPGGEEERVDDYESTAEFQPVIPLPELVEVKTGEEGQEVLFQERAKLLRFDSDGKQWKERGVGQMKVLKEPGTGRVRLLMRREQVLKVCCNHYLSPGLELKPLSSSDRAWSWCAQDFSEGELRVETLAIKFKTQEQAHEFKRLIDKVQGEMASPPAAPPHQGPPAWKCPECMFPNADDASHCRSCKKRLPRSGGESPGLAVPLAANRLPKLTEVIRPKEGSWECGTCYLINEGSDIRCVACDSVKPAKGSRSPDQWVCASCQFTNYANQDSCTGCVAANPSKSAGVKVPVDTRPLSELFKPKSGSWECKQCYVRNSDDSAATCIACYSPNPNAPEQLTSTTEKPATPFTYGLSGLTLGTTQGSGFNLGAPSEASMQFSFGIVPTPAATSSSSPAETPGTAAPATQPLLGPEKNGAKDSTEADHSFIFGSQSQFNFNFTGVRPKSPGKTPRSPKSPGGGLGLSEGEDSLNDEGVDDGDGEHIYFQPVIPLPDKVPVITGEEDEEVVYCHRAKLYRFVASEWKERGVGDFKILRHPDTCKIRLVMRRDQVLKLCLNHFLTPEISFTAKGDKAWMWCAPDFAEGQVTNECFVLRFKTSEIADQFNEAISKSQEELSNKTVSPPKKHEPSGSSLDKGDGIYEPHSQLNASALDATNTLQGQSSTGHTAMPVQLAAGDGCNASDVNGDVMAVLTEFGQADRKHAMRSPLVDEPDNSCASILPNNVNSPKISTLNYLCFGPQLDLCAPTVSAEVPNPCLDLDTLPRLGSFCHESGNCSLASFQTSEDSDIVSLDDDDDDDDDVKPLVGMSDAHRSIIYCAHQLFECSLHTAPCDFLIRYDENGSSQCCNYLPEVCKECCNLATSPCRTAGHLLCLALRPPIPPLIPLTHTLSSFLVVFYPYCNCVLVLWLYHSLVGSPLIGRAARVMYRRFGVQCFMFQLRRLCDGNSVSPAMASFSFSLPESGFSLSGRLPETPPQSKGPVARTLFGAAAAKKEPSSDSDEVEVVEEVAATKEEQAAADRYLLPPNFYLYRLKPPCPGCLGCEQESSDSDTESERRATHSEQKHVVESLTEASVSSTPVPPQKPAASSTSFNLNISTANAGSNLDTPNLGGAPKPSSSYIFGNNNQSVTDSIFGVPLQMPPFPLWNTTRAEPESTDTQALATNTAQIGFKTSTSSILDSANTTSPIFGGKNTITSSLFGDGSTTTAGSVFGGVSTTTASSVFGVGSTTTASSIFGVGSTTTAGSIFGVGSTTTAGSIFGVGSTTTASSIFGVGSTTTASSIFGVGSTTTASSIFGVGSTTTAGSIFGGGGTTTAGSIFGGGGNTTAGSSFGGGGTTTAGSIFGGGGTTTAGSIFGGGSPKTAGSIFGGTNTTTTSSIFSGTNTTTTGSTFGGGDLTTTSSVFAVGNTPNSSSIFGGRNTSSSSIFGGGNTTTTSSIFTGTNTTTSSFFAGTFQTMPTTSSFSFQPSAGKGNIFDKALGTSFGAPALFGANDSKPVSMFGGQTTLIAVKSAPDQVKEQDVAPILPVDNSLTFARLATQEPAAFSEGDKNFLWQGAGTKVFGGSRAANTSHSSDDGDADSSVVNHDPHFEPIIALPDAIEVCTGEEQEEKMFCQRAKLYRYDANAKEWKERGVGEMKILHHPTNHTFRLLLRREQVSLELSPPPRNEWLFEVHKVVCNHLISADLDLKPLATSDKAWCWGALNYTEEGEGRLEELAVRFKLSDTAQDFKERIEDIRMILLVQQSETLEVTEVTEDNESEEVSYSRRSTYTVEEVEGEPLVWNPSNEEEDLEYEEDAEKTLMFEKRATLLVRDPSTDQWDTQGPGDLQVIYDPDIFAARIYFECDRSGEQRCNTVIATDTSLEVDKKDCTWCSVDNSQDTPAQKTFMARFSSVEAAQEFESVFHEVSL</sequence>
<feature type="domain" description="RanBD1" evidence="8">
    <location>
        <begin position="3240"/>
        <end position="3393"/>
    </location>
</feature>
<dbReference type="GO" id="GO:0005096">
    <property type="term" value="F:GTPase activator activity"/>
    <property type="evidence" value="ECO:0007669"/>
    <property type="project" value="TreeGrafter"/>
</dbReference>
<evidence type="ECO:0000256" key="1">
    <source>
        <dbReference type="ARBA" id="ARBA00022553"/>
    </source>
</evidence>
<feature type="domain" description="RanBD1" evidence="8">
    <location>
        <begin position="3427"/>
        <end position="3559"/>
    </location>
</feature>
<feature type="region of interest" description="Disordered" evidence="7">
    <location>
        <begin position="1253"/>
        <end position="1294"/>
    </location>
</feature>
<feature type="region of interest" description="Disordered" evidence="7">
    <location>
        <begin position="1634"/>
        <end position="1665"/>
    </location>
</feature>
<reference evidence="10" key="1">
    <citation type="submission" date="2020-11" db="EMBL/GenBank/DDBJ databases">
        <authorList>
            <person name="Tran Van P."/>
        </authorList>
    </citation>
    <scope>NUCLEOTIDE SEQUENCE</scope>
</reference>
<dbReference type="InterPro" id="IPR011993">
    <property type="entry name" value="PH-like_dom_sf"/>
</dbReference>
<evidence type="ECO:0000256" key="7">
    <source>
        <dbReference type="SAM" id="MobiDB-lite"/>
    </source>
</evidence>